<dbReference type="InterPro" id="IPR002523">
    <property type="entry name" value="MgTranspt_CorA/ZnTranspt_ZntB"/>
</dbReference>
<dbReference type="InterPro" id="IPR045863">
    <property type="entry name" value="CorA_TM1_TM2"/>
</dbReference>
<dbReference type="InterPro" id="IPR045861">
    <property type="entry name" value="CorA_cytoplasmic_dom"/>
</dbReference>
<dbReference type="Pfam" id="PF01544">
    <property type="entry name" value="CorA"/>
    <property type="match status" value="2"/>
</dbReference>
<evidence type="ECO:0000313" key="9">
    <source>
        <dbReference type="Proteomes" id="UP001583186"/>
    </source>
</evidence>
<feature type="compositionally biased region" description="Gly residues" evidence="6">
    <location>
        <begin position="368"/>
        <end position="377"/>
    </location>
</feature>
<dbReference type="CDD" id="cd12829">
    <property type="entry name" value="Alr1p-like"/>
    <property type="match status" value="1"/>
</dbReference>
<dbReference type="EMBL" id="JAWCUI010000036">
    <property type="protein sequence ID" value="KAL1893757.1"/>
    <property type="molecule type" value="Genomic_DNA"/>
</dbReference>
<comment type="subcellular location">
    <subcellularLocation>
        <location evidence="1">Membrane</location>
        <topology evidence="1">Multi-pass membrane protein</topology>
    </subcellularLocation>
</comment>
<evidence type="ECO:0000256" key="6">
    <source>
        <dbReference type="SAM" id="MobiDB-lite"/>
    </source>
</evidence>
<gene>
    <name evidence="8" type="primary">MNR2</name>
    <name evidence="8" type="ORF">Sste5346_006260</name>
</gene>
<keyword evidence="3 7" id="KW-0812">Transmembrane</keyword>
<dbReference type="InterPro" id="IPR044089">
    <property type="entry name" value="Alr1-like"/>
</dbReference>
<dbReference type="PANTHER" id="PTHR21535:SF51">
    <property type="entry name" value="MANGANESE RESISTANCE PROTEIN MNR2"/>
    <property type="match status" value="1"/>
</dbReference>
<reference evidence="8 9" key="1">
    <citation type="journal article" date="2024" name="IMA Fungus">
        <title>IMA Genome - F19 : A genome assembly and annotation guide to empower mycologists, including annotated draft genome sequences of Ceratocystis pirilliformis, Diaporthe australafricana, Fusarium ophioides, Paecilomyces lecythidis, and Sporothrix stenoceras.</title>
        <authorList>
            <person name="Aylward J."/>
            <person name="Wilson A.M."/>
            <person name="Visagie C.M."/>
            <person name="Spraker J."/>
            <person name="Barnes I."/>
            <person name="Buitendag C."/>
            <person name="Ceriani C."/>
            <person name="Del Mar Angel L."/>
            <person name="du Plessis D."/>
            <person name="Fuchs T."/>
            <person name="Gasser K."/>
            <person name="Kramer D."/>
            <person name="Li W."/>
            <person name="Munsamy K."/>
            <person name="Piso A."/>
            <person name="Price J.L."/>
            <person name="Sonnekus B."/>
            <person name="Thomas C."/>
            <person name="van der Nest A."/>
            <person name="van Dijk A."/>
            <person name="van Heerden A."/>
            <person name="van Vuuren N."/>
            <person name="Yilmaz N."/>
            <person name="Duong T.A."/>
            <person name="van der Merwe N.A."/>
            <person name="Wingfield M.J."/>
            <person name="Wingfield B.D."/>
        </authorList>
    </citation>
    <scope>NUCLEOTIDE SEQUENCE [LARGE SCALE GENOMIC DNA]</scope>
    <source>
        <strain evidence="8 9">CMW 5346</strain>
    </source>
</reference>
<feature type="region of interest" description="Disordered" evidence="6">
    <location>
        <begin position="509"/>
        <end position="562"/>
    </location>
</feature>
<comment type="similarity">
    <text evidence="2">Belongs to the CorA metal ion transporter (MIT) (TC 1.A.35) family.</text>
</comment>
<evidence type="ECO:0000256" key="4">
    <source>
        <dbReference type="ARBA" id="ARBA00022989"/>
    </source>
</evidence>
<evidence type="ECO:0000256" key="2">
    <source>
        <dbReference type="ARBA" id="ARBA00009765"/>
    </source>
</evidence>
<feature type="compositionally biased region" description="Polar residues" evidence="6">
    <location>
        <begin position="602"/>
        <end position="628"/>
    </location>
</feature>
<feature type="compositionally biased region" description="Low complexity" evidence="6">
    <location>
        <begin position="16"/>
        <end position="28"/>
    </location>
</feature>
<feature type="compositionally biased region" description="Low complexity" evidence="6">
    <location>
        <begin position="206"/>
        <end position="215"/>
    </location>
</feature>
<feature type="region of interest" description="Disordered" evidence="6">
    <location>
        <begin position="138"/>
        <end position="384"/>
    </location>
</feature>
<feature type="region of interest" description="Disordered" evidence="6">
    <location>
        <begin position="579"/>
        <end position="675"/>
    </location>
</feature>
<name>A0ABR3Z0P3_9PEZI</name>
<evidence type="ECO:0000256" key="3">
    <source>
        <dbReference type="ARBA" id="ARBA00022692"/>
    </source>
</evidence>
<dbReference type="Proteomes" id="UP001583186">
    <property type="component" value="Unassembled WGS sequence"/>
</dbReference>
<feature type="compositionally biased region" description="Basic and acidic residues" evidence="6">
    <location>
        <begin position="85"/>
        <end position="94"/>
    </location>
</feature>
<dbReference type="SUPFAM" id="SSF143865">
    <property type="entry name" value="CorA soluble domain-like"/>
    <property type="match status" value="1"/>
</dbReference>
<feature type="transmembrane region" description="Helical" evidence="7">
    <location>
        <begin position="1066"/>
        <end position="1085"/>
    </location>
</feature>
<feature type="compositionally biased region" description="Basic residues" evidence="6">
    <location>
        <begin position="232"/>
        <end position="245"/>
    </location>
</feature>
<feature type="region of interest" description="Disordered" evidence="6">
    <location>
        <begin position="1"/>
        <end position="103"/>
    </location>
</feature>
<feature type="compositionally biased region" description="Basic residues" evidence="6">
    <location>
        <begin position="51"/>
        <end position="68"/>
    </location>
</feature>
<feature type="region of interest" description="Disordered" evidence="6">
    <location>
        <begin position="722"/>
        <end position="748"/>
    </location>
</feature>
<dbReference type="Gene3D" id="3.30.460.20">
    <property type="entry name" value="CorA soluble domain-like"/>
    <property type="match status" value="1"/>
</dbReference>
<proteinExistence type="inferred from homology"/>
<dbReference type="PANTHER" id="PTHR21535">
    <property type="entry name" value="MAGNESIUM AND COBALT TRANSPORT PROTEIN/MITOCHONDRIAL IMPORT INNER MEMBRANE TRANSLOCASE SUBUNIT TIM8"/>
    <property type="match status" value="1"/>
</dbReference>
<sequence length="1092" mass="118474">MSSKTTASPSRPPRPSVAAPSAAAASASQPPPQNTGAPSGAGGGGGGGAAPRKRHKHRGGKKKQRRKSFAVVQPHGLMGDDDGAHDDVETDPLKDTTQAAAAAASRDEFFDIHHQAHRNRSLSTTSLDSESLLDHRDQQPFLRARRPSIVAAPSLSQSARLQRTDSNDDSIDEANETAPLLSQSYHQEVRISSSGSGGGGGGDLPSAAASRAAAFGGYGTTTGSSNDGPRPPSRHGSNHSGRHNKFLNPFSPFGPTAERYSSVNYPPSVPGSPPLRPTGRLVDHNNLSFGDQMLRDELRAPSSPSALRRSDTSTSKSNLNDMLGDRERERERDRDRDRSREQRGRQASSGSGGEAGSPGSHHSHHGNNIGGTGVGGGGEDDVCFPQGQLLSEMAEDEDYDRDDSRERDAAAWRTRNNRRRRGKWPDLAILDEWSRFEKEGRSEGRRATKKIKEPQLINGRLRPVHKGWHRAEEDAPYRFTYFNEEFQSTIHSQSISELVQPGGSFRELFIPDPPVLSDSESDDDEAGFIPGYEGGDGSGFDGTTVPGYEDPDTTSTAAGGDLNLNLSRDPLYVAEALSNAGDSFQRPGTRSGGSVSPEKDGSGTTPRLGSRPQLSSAITMERSATQASEDFGRPTPLSPPSLKSQPSRVTSPPQATTPDQRPLRTMSPGPVPLTLTPQRQAERENLRAAVTAAAVVAATDAANAAAAAATVAANELGRASSRQSEAYNGGGSANASGQALAETKPPRQPRYGERPVWWLDVLSPTEAEMKILSKAFGIHPLTAEDIVMQEAREKVELFHHYYFVSYRSFDQDPSSETFLDPVNMYVVVFREGVLSFHFSMTPHPANVRRRIRQLSDYMILSSDWISYAIIDDITDVFVPLIQKIEEEVDDIDDAILQMHSSAAGNLMATSREKKSENANSSGNAAATAEADTNMLLRVGDCRKRVMSLYRLLGNKADVIKGFAKRCNEHWEVAPRSEIGLYLGDIQDHIVTMTSNLSHYEKILSRAHGNYLAQINIRMNERQEQTADVLGKLTVLGTIVLPMNIITGLWGMNVWVPGQDGEGDLRYFVVITAGLLAFGMACYWIAKRVYKIV</sequence>
<feature type="compositionally biased region" description="Polar residues" evidence="6">
    <location>
        <begin position="648"/>
        <end position="659"/>
    </location>
</feature>
<keyword evidence="5 7" id="KW-0472">Membrane</keyword>
<evidence type="ECO:0000256" key="5">
    <source>
        <dbReference type="ARBA" id="ARBA00023136"/>
    </source>
</evidence>
<keyword evidence="4 7" id="KW-1133">Transmembrane helix</keyword>
<protein>
    <submittedName>
        <fullName evidence="8">CorA metal ion transporter</fullName>
    </submittedName>
</protein>
<keyword evidence="9" id="KW-1185">Reference proteome</keyword>
<evidence type="ECO:0000256" key="7">
    <source>
        <dbReference type="SAM" id="Phobius"/>
    </source>
</evidence>
<feature type="compositionally biased region" description="Pro residues" evidence="6">
    <location>
        <begin position="267"/>
        <end position="276"/>
    </location>
</feature>
<accession>A0ABR3Z0P3</accession>
<feature type="compositionally biased region" description="Basic and acidic residues" evidence="6">
    <location>
        <begin position="323"/>
        <end position="344"/>
    </location>
</feature>
<comment type="caution">
    <text evidence="8">The sequence shown here is derived from an EMBL/GenBank/DDBJ whole genome shotgun (WGS) entry which is preliminary data.</text>
</comment>
<organism evidence="8 9">
    <name type="scientific">Sporothrix stenoceras</name>
    <dbReference type="NCBI Taxonomy" id="5173"/>
    <lineage>
        <taxon>Eukaryota</taxon>
        <taxon>Fungi</taxon>
        <taxon>Dikarya</taxon>
        <taxon>Ascomycota</taxon>
        <taxon>Pezizomycotina</taxon>
        <taxon>Sordariomycetes</taxon>
        <taxon>Sordariomycetidae</taxon>
        <taxon>Ophiostomatales</taxon>
        <taxon>Ophiostomataceae</taxon>
        <taxon>Sporothrix</taxon>
    </lineage>
</organism>
<feature type="compositionally biased region" description="Gly residues" evidence="6">
    <location>
        <begin position="39"/>
        <end position="49"/>
    </location>
</feature>
<evidence type="ECO:0000313" key="8">
    <source>
        <dbReference type="EMBL" id="KAL1893757.1"/>
    </source>
</evidence>
<dbReference type="Gene3D" id="1.20.58.340">
    <property type="entry name" value="Magnesium transport protein CorA, transmembrane region"/>
    <property type="match status" value="2"/>
</dbReference>
<feature type="compositionally biased region" description="Polar residues" evidence="6">
    <location>
        <begin position="580"/>
        <end position="594"/>
    </location>
</feature>
<dbReference type="SUPFAM" id="SSF144083">
    <property type="entry name" value="Magnesium transport protein CorA, transmembrane region"/>
    <property type="match status" value="1"/>
</dbReference>
<evidence type="ECO:0000256" key="1">
    <source>
        <dbReference type="ARBA" id="ARBA00004141"/>
    </source>
</evidence>